<dbReference type="AlphaFoldDB" id="A0A1U8JXZ2"/>
<protein>
    <submittedName>
        <fullName evidence="2">Uncharacterized protein</fullName>
    </submittedName>
</protein>
<accession>A0A1U8JXZ2</accession>
<name>A0A1U8JXZ2_GOSHI</name>
<evidence type="ECO:0000313" key="1">
    <source>
        <dbReference type="Proteomes" id="UP000818029"/>
    </source>
</evidence>
<proteinExistence type="predicted"/>
<dbReference type="RefSeq" id="XP_016695136.2">
    <property type="nucleotide sequence ID" value="XM_016839647.2"/>
</dbReference>
<dbReference type="KEGG" id="ghi:107911739"/>
<gene>
    <name evidence="2" type="primary">LOC107911739</name>
</gene>
<organism evidence="1 2">
    <name type="scientific">Gossypium hirsutum</name>
    <name type="common">Upland cotton</name>
    <name type="synonym">Gossypium mexicanum</name>
    <dbReference type="NCBI Taxonomy" id="3635"/>
    <lineage>
        <taxon>Eukaryota</taxon>
        <taxon>Viridiplantae</taxon>
        <taxon>Streptophyta</taxon>
        <taxon>Embryophyta</taxon>
        <taxon>Tracheophyta</taxon>
        <taxon>Spermatophyta</taxon>
        <taxon>Magnoliopsida</taxon>
        <taxon>eudicotyledons</taxon>
        <taxon>Gunneridae</taxon>
        <taxon>Pentapetalae</taxon>
        <taxon>rosids</taxon>
        <taxon>malvids</taxon>
        <taxon>Malvales</taxon>
        <taxon>Malvaceae</taxon>
        <taxon>Malvoideae</taxon>
        <taxon>Gossypium</taxon>
    </lineage>
</organism>
<dbReference type="Proteomes" id="UP000818029">
    <property type="component" value="Chromosome D11"/>
</dbReference>
<dbReference type="GeneID" id="107911739"/>
<evidence type="ECO:0000313" key="2">
    <source>
        <dbReference type="RefSeq" id="XP_016695136.2"/>
    </source>
</evidence>
<reference evidence="1" key="1">
    <citation type="journal article" date="2020" name="Nat. Genet.">
        <title>Genomic diversifications of five Gossypium allopolyploid species and their impact on cotton improvement.</title>
        <authorList>
            <person name="Chen Z.J."/>
            <person name="Sreedasyam A."/>
            <person name="Ando A."/>
            <person name="Song Q."/>
            <person name="De Santiago L.M."/>
            <person name="Hulse-Kemp A.M."/>
            <person name="Ding M."/>
            <person name="Ye W."/>
            <person name="Kirkbride R.C."/>
            <person name="Jenkins J."/>
            <person name="Plott C."/>
            <person name="Lovell J."/>
            <person name="Lin Y.M."/>
            <person name="Vaughn R."/>
            <person name="Liu B."/>
            <person name="Simpson S."/>
            <person name="Scheffler B.E."/>
            <person name="Wen L."/>
            <person name="Saski C.A."/>
            <person name="Grover C.E."/>
            <person name="Hu G."/>
            <person name="Conover J.L."/>
            <person name="Carlson J.W."/>
            <person name="Shu S."/>
            <person name="Boston L.B."/>
            <person name="Williams M."/>
            <person name="Peterson D.G."/>
            <person name="McGee K."/>
            <person name="Jones D.C."/>
            <person name="Wendel J.F."/>
            <person name="Stelly D.M."/>
            <person name="Grimwood J."/>
            <person name="Schmutz J."/>
        </authorList>
    </citation>
    <scope>NUCLEOTIDE SEQUENCE [LARGE SCALE GENOMIC DNA]</scope>
    <source>
        <strain evidence="1">cv. TM-1</strain>
    </source>
</reference>
<dbReference type="PaxDb" id="3635-A0A1U8JXZ2"/>
<keyword evidence="1" id="KW-1185">Reference proteome</keyword>
<sequence>MWCFLNPKSKMLVSFSIFRHRMSHFISFPRLRIMVSASPSKHTSWNPISSAKITACRHALASTITGSAIFFHGYLNVVGLNKTHYFSCCLPYTLMITFIAIMPNCPIDTISKEMFHRFLFNLTHWANSITDQATGFRFCKVGI</sequence>
<reference evidence="2" key="2">
    <citation type="submission" date="2025-08" db="UniProtKB">
        <authorList>
            <consortium name="RefSeq"/>
        </authorList>
    </citation>
    <scope>IDENTIFICATION</scope>
</reference>